<reference evidence="2" key="1">
    <citation type="submission" date="2017-09" db="EMBL/GenBank/DDBJ databases">
        <title>Depth-based differentiation of microbial function through sediment-hosted aquifers and enrichment of novel symbionts in the deep terrestrial subsurface.</title>
        <authorList>
            <person name="Probst A.J."/>
            <person name="Ladd B."/>
            <person name="Jarett J.K."/>
            <person name="Geller-Mcgrath D.E."/>
            <person name="Sieber C.M.K."/>
            <person name="Emerson J.B."/>
            <person name="Anantharaman K."/>
            <person name="Thomas B.C."/>
            <person name="Malmstrom R."/>
            <person name="Stieglmeier M."/>
            <person name="Klingl A."/>
            <person name="Woyke T."/>
            <person name="Ryan C.M."/>
            <person name="Banfield J.F."/>
        </authorList>
    </citation>
    <scope>NUCLEOTIDE SEQUENCE [LARGE SCALE GENOMIC DNA]</scope>
</reference>
<gene>
    <name evidence="1" type="ORF">COT77_02965</name>
</gene>
<protein>
    <submittedName>
        <fullName evidence="1">Uncharacterized protein</fullName>
    </submittedName>
</protein>
<organism evidence="1 2">
    <name type="scientific">Candidatus Berkelbacteria bacterium CG10_big_fil_rev_8_21_14_0_10_41_12</name>
    <dbReference type="NCBI Taxonomy" id="1974513"/>
    <lineage>
        <taxon>Bacteria</taxon>
        <taxon>Candidatus Berkelbacteria</taxon>
    </lineage>
</organism>
<dbReference type="Proteomes" id="UP000228596">
    <property type="component" value="Unassembled WGS sequence"/>
</dbReference>
<dbReference type="EMBL" id="PEZV01000032">
    <property type="protein sequence ID" value="PIT97145.1"/>
    <property type="molecule type" value="Genomic_DNA"/>
</dbReference>
<sequence length="72" mass="8025">MQLNYADLVALDLIIKESRRVTITLADRQQIGSDEKNGMIVSSATEGCLRYVMPNGHCGRIYPEQLVALCIE</sequence>
<proteinExistence type="predicted"/>
<evidence type="ECO:0000313" key="2">
    <source>
        <dbReference type="Proteomes" id="UP000228596"/>
    </source>
</evidence>
<accession>A0A2M6WWH0</accession>
<name>A0A2M6WWH0_9BACT</name>
<dbReference type="AlphaFoldDB" id="A0A2M6WWH0"/>
<comment type="caution">
    <text evidence="1">The sequence shown here is derived from an EMBL/GenBank/DDBJ whole genome shotgun (WGS) entry which is preliminary data.</text>
</comment>
<evidence type="ECO:0000313" key="1">
    <source>
        <dbReference type="EMBL" id="PIT97145.1"/>
    </source>
</evidence>